<evidence type="ECO:0000256" key="2">
    <source>
        <dbReference type="SAM" id="Phobius"/>
    </source>
</evidence>
<organism evidence="3 4">
    <name type="scientific">Boletus reticuloceps</name>
    <dbReference type="NCBI Taxonomy" id="495285"/>
    <lineage>
        <taxon>Eukaryota</taxon>
        <taxon>Fungi</taxon>
        <taxon>Dikarya</taxon>
        <taxon>Basidiomycota</taxon>
        <taxon>Agaricomycotina</taxon>
        <taxon>Agaricomycetes</taxon>
        <taxon>Agaricomycetidae</taxon>
        <taxon>Boletales</taxon>
        <taxon>Boletineae</taxon>
        <taxon>Boletaceae</taxon>
        <taxon>Boletoideae</taxon>
        <taxon>Boletus</taxon>
    </lineage>
</organism>
<name>A0A8I2Z338_9AGAM</name>
<keyword evidence="2" id="KW-0472">Membrane</keyword>
<comment type="caution">
    <text evidence="3">The sequence shown here is derived from an EMBL/GenBank/DDBJ whole genome shotgun (WGS) entry which is preliminary data.</text>
</comment>
<feature type="region of interest" description="Disordered" evidence="1">
    <location>
        <begin position="65"/>
        <end position="119"/>
    </location>
</feature>
<feature type="compositionally biased region" description="Basic and acidic residues" evidence="1">
    <location>
        <begin position="1"/>
        <end position="11"/>
    </location>
</feature>
<dbReference type="EMBL" id="JAGFBS010000001">
    <property type="protein sequence ID" value="KAG6381547.1"/>
    <property type="molecule type" value="Genomic_DNA"/>
</dbReference>
<keyword evidence="2" id="KW-1133">Transmembrane helix</keyword>
<accession>A0A8I2Z338</accession>
<protein>
    <submittedName>
        <fullName evidence="3">Uncharacterized protein</fullName>
    </submittedName>
</protein>
<dbReference type="AlphaFoldDB" id="A0A8I2Z338"/>
<feature type="region of interest" description="Disordered" evidence="1">
    <location>
        <begin position="1"/>
        <end position="36"/>
    </location>
</feature>
<feature type="compositionally biased region" description="Pro residues" evidence="1">
    <location>
        <begin position="88"/>
        <end position="109"/>
    </location>
</feature>
<evidence type="ECO:0000313" key="4">
    <source>
        <dbReference type="Proteomes" id="UP000683000"/>
    </source>
</evidence>
<reference evidence="3" key="1">
    <citation type="submission" date="2021-03" db="EMBL/GenBank/DDBJ databases">
        <title>Evolutionary innovations through gain and loss of genes in the ectomycorrhizal Boletales.</title>
        <authorList>
            <person name="Wu G."/>
            <person name="Miyauchi S."/>
            <person name="Morin E."/>
            <person name="Yang Z.-L."/>
            <person name="Xu J."/>
            <person name="Martin F.M."/>
        </authorList>
    </citation>
    <scope>NUCLEOTIDE SEQUENCE</scope>
    <source>
        <strain evidence="3">BR01</strain>
    </source>
</reference>
<keyword evidence="2" id="KW-0812">Transmembrane</keyword>
<keyword evidence="4" id="KW-1185">Reference proteome</keyword>
<gene>
    <name evidence="3" type="ORF">JVT61DRAFT_137</name>
</gene>
<feature type="transmembrane region" description="Helical" evidence="2">
    <location>
        <begin position="44"/>
        <end position="64"/>
    </location>
</feature>
<sequence>MSAVRRNDRRANRNNLASPYARPLKSNTAQPPKKSVRASVRLRLVLALNFSFQLWSLSGLISFLNPFGGNDEPEDSDSGPSDGEIEQGPPPRRFAPPPQPLPPPPPPPQQQACTRPTFL</sequence>
<dbReference type="Proteomes" id="UP000683000">
    <property type="component" value="Unassembled WGS sequence"/>
</dbReference>
<evidence type="ECO:0000313" key="3">
    <source>
        <dbReference type="EMBL" id="KAG6381547.1"/>
    </source>
</evidence>
<evidence type="ECO:0000256" key="1">
    <source>
        <dbReference type="SAM" id="MobiDB-lite"/>
    </source>
</evidence>
<proteinExistence type="predicted"/>